<dbReference type="InterPro" id="IPR037171">
    <property type="entry name" value="NagB/RpiA_transferase-like"/>
</dbReference>
<dbReference type="PANTHER" id="PTHR11934:SF0">
    <property type="entry name" value="RIBOSE-5-PHOSPHATE ISOMERASE"/>
    <property type="match status" value="1"/>
</dbReference>
<protein>
    <recommendedName>
        <fullName evidence="3">Ribose-5-phosphate isomerase A</fullName>
        <ecNumber evidence="3">5.3.1.6</ecNumber>
    </recommendedName>
    <alternativeName>
        <fullName evidence="3">Phosphoriboisomerase A</fullName>
        <shortName evidence="3">PRI</shortName>
    </alternativeName>
</protein>
<dbReference type="Proteomes" id="UP000641588">
    <property type="component" value="Unassembled WGS sequence"/>
</dbReference>
<feature type="binding site" evidence="3">
    <location>
        <position position="120"/>
    </location>
    <ligand>
        <name>substrate</name>
    </ligand>
</feature>
<dbReference type="NCBIfam" id="NF001924">
    <property type="entry name" value="PRK00702.1"/>
    <property type="match status" value="1"/>
</dbReference>
<name>A0A972GV70_9BACL</name>
<dbReference type="AlphaFoldDB" id="A0A972GV70"/>
<dbReference type="NCBIfam" id="TIGR00021">
    <property type="entry name" value="rpiA"/>
    <property type="match status" value="1"/>
</dbReference>
<reference evidence="4" key="1">
    <citation type="submission" date="2019-10" db="EMBL/GenBank/DDBJ databases">
        <title>Description of Paenibacillus glebae sp. nov.</title>
        <authorList>
            <person name="Carlier A."/>
            <person name="Qi S."/>
        </authorList>
    </citation>
    <scope>NUCLEOTIDE SEQUENCE</scope>
    <source>
        <strain evidence="4">LMG 31456</strain>
    </source>
</reference>
<dbReference type="InterPro" id="IPR004788">
    <property type="entry name" value="Ribose5P_isomerase_type_A"/>
</dbReference>
<dbReference type="EMBL" id="WHOD01000055">
    <property type="protein sequence ID" value="NOU94412.1"/>
    <property type="molecule type" value="Genomic_DNA"/>
</dbReference>
<dbReference type="GO" id="GO:0009052">
    <property type="term" value="P:pentose-phosphate shunt, non-oxidative branch"/>
    <property type="evidence" value="ECO:0007669"/>
    <property type="project" value="UniProtKB-UniRule"/>
</dbReference>
<accession>A0A972GV70</accession>
<dbReference type="GO" id="GO:0004751">
    <property type="term" value="F:ribose-5-phosphate isomerase activity"/>
    <property type="evidence" value="ECO:0007669"/>
    <property type="project" value="UniProtKB-UniRule"/>
</dbReference>
<dbReference type="InterPro" id="IPR020672">
    <property type="entry name" value="Ribose5P_isomerase_typA_subgr"/>
</dbReference>
<comment type="pathway">
    <text evidence="3">Carbohydrate degradation; pentose phosphate pathway; D-ribose 5-phosphate from D-ribulose 5-phosphate (non-oxidative stage): step 1/1.</text>
</comment>
<dbReference type="Pfam" id="PF06026">
    <property type="entry name" value="Rib_5-P_isom_A"/>
    <property type="match status" value="1"/>
</dbReference>
<feature type="binding site" evidence="3">
    <location>
        <begin position="80"/>
        <end position="83"/>
    </location>
    <ligand>
        <name>substrate</name>
    </ligand>
</feature>
<comment type="subunit">
    <text evidence="3">Homodimer.</text>
</comment>
<dbReference type="GO" id="GO:0005829">
    <property type="term" value="C:cytosol"/>
    <property type="evidence" value="ECO:0007669"/>
    <property type="project" value="TreeGrafter"/>
</dbReference>
<keyword evidence="5" id="KW-1185">Reference proteome</keyword>
<dbReference type="SUPFAM" id="SSF100950">
    <property type="entry name" value="NagB/RpiA/CoA transferase-like"/>
    <property type="match status" value="1"/>
</dbReference>
<dbReference type="CDD" id="cd01398">
    <property type="entry name" value="RPI_A"/>
    <property type="match status" value="1"/>
</dbReference>
<comment type="similarity">
    <text evidence="3">Belongs to the ribose 5-phosphate isomerase family.</text>
</comment>
<dbReference type="PANTHER" id="PTHR11934">
    <property type="entry name" value="RIBOSE-5-PHOSPHATE ISOMERASE"/>
    <property type="match status" value="1"/>
</dbReference>
<comment type="catalytic activity">
    <reaction evidence="1 3">
        <text>aldehydo-D-ribose 5-phosphate = D-ribulose 5-phosphate</text>
        <dbReference type="Rhea" id="RHEA:14657"/>
        <dbReference type="ChEBI" id="CHEBI:58121"/>
        <dbReference type="ChEBI" id="CHEBI:58273"/>
        <dbReference type="EC" id="5.3.1.6"/>
    </reaction>
</comment>
<evidence type="ECO:0000256" key="3">
    <source>
        <dbReference type="HAMAP-Rule" id="MF_00170"/>
    </source>
</evidence>
<dbReference type="HAMAP" id="MF_00170">
    <property type="entry name" value="Rib_5P_isom_A"/>
    <property type="match status" value="1"/>
</dbReference>
<dbReference type="EC" id="5.3.1.6" evidence="3"/>
<feature type="active site" description="Proton acceptor" evidence="3">
    <location>
        <position position="102"/>
    </location>
</feature>
<sequence length="228" mass="25162">MDKKMLAADQAAEMIKDGMVVGLGTGSTAYWAIHRLSQRIKEGLQIRAVPTSEHTKQMAMDLDIPLVTFADIEHVDVTIDGADEISPDFHLIKGGGGALYREKVVAQQSKIVMIVADDSKQVEQLGAFPLPVEIVPFGWEPTARQIQKLGCRTTLRKTDERAFTTDNGNWILDCDFGRIDDPSALHRSLKMLTGVVETGLFLHAADLVFIGTNDGVIRKERSDTMKIK</sequence>
<comment type="function">
    <text evidence="3">Catalyzes the reversible conversion of ribose-5-phosphate to ribulose 5-phosphate.</text>
</comment>
<evidence type="ECO:0000256" key="2">
    <source>
        <dbReference type="ARBA" id="ARBA00023235"/>
    </source>
</evidence>
<evidence type="ECO:0000313" key="5">
    <source>
        <dbReference type="Proteomes" id="UP000641588"/>
    </source>
</evidence>
<dbReference type="GO" id="GO:0006014">
    <property type="term" value="P:D-ribose metabolic process"/>
    <property type="evidence" value="ECO:0007669"/>
    <property type="project" value="TreeGrafter"/>
</dbReference>
<evidence type="ECO:0000313" key="4">
    <source>
        <dbReference type="EMBL" id="NOU94412.1"/>
    </source>
</evidence>
<dbReference type="FunFam" id="3.40.50.1360:FF:000001">
    <property type="entry name" value="Ribose-5-phosphate isomerase A"/>
    <property type="match status" value="1"/>
</dbReference>
<evidence type="ECO:0000256" key="1">
    <source>
        <dbReference type="ARBA" id="ARBA00001713"/>
    </source>
</evidence>
<dbReference type="Gene3D" id="3.40.50.1360">
    <property type="match status" value="1"/>
</dbReference>
<keyword evidence="2 3" id="KW-0413">Isomerase</keyword>
<feature type="binding site" evidence="3">
    <location>
        <begin position="25"/>
        <end position="28"/>
    </location>
    <ligand>
        <name>substrate</name>
    </ligand>
</feature>
<proteinExistence type="inferred from homology"/>
<feature type="binding site" evidence="3">
    <location>
        <begin position="93"/>
        <end position="96"/>
    </location>
    <ligand>
        <name>substrate</name>
    </ligand>
</feature>
<dbReference type="RefSeq" id="WP_171652599.1">
    <property type="nucleotide sequence ID" value="NZ_WHOD01000055.1"/>
</dbReference>
<dbReference type="Gene3D" id="3.30.70.260">
    <property type="match status" value="1"/>
</dbReference>
<gene>
    <name evidence="3 4" type="primary">rpiA</name>
    <name evidence="4" type="ORF">GC093_14460</name>
</gene>
<dbReference type="SUPFAM" id="SSF75445">
    <property type="entry name" value="D-ribose-5-phosphate isomerase (RpiA), lid domain"/>
    <property type="match status" value="1"/>
</dbReference>
<comment type="caution">
    <text evidence="4">The sequence shown here is derived from an EMBL/GenBank/DDBJ whole genome shotgun (WGS) entry which is preliminary data.</text>
</comment>
<organism evidence="4 5">
    <name type="scientific">Paenibacillus foliorum</name>
    <dbReference type="NCBI Taxonomy" id="2654974"/>
    <lineage>
        <taxon>Bacteria</taxon>
        <taxon>Bacillati</taxon>
        <taxon>Bacillota</taxon>
        <taxon>Bacilli</taxon>
        <taxon>Bacillales</taxon>
        <taxon>Paenibacillaceae</taxon>
        <taxon>Paenibacillus</taxon>
    </lineage>
</organism>